<keyword evidence="10" id="KW-1185">Reference proteome</keyword>
<dbReference type="GO" id="GO:0005524">
    <property type="term" value="F:ATP binding"/>
    <property type="evidence" value="ECO:0007669"/>
    <property type="project" value="UniProtKB-KW"/>
</dbReference>
<dbReference type="RefSeq" id="WP_151968379.1">
    <property type="nucleotide sequence ID" value="NZ_AP019860.1"/>
</dbReference>
<protein>
    <submittedName>
        <fullName evidence="9">Sigma-54-dependent Fis family transcriptional regulator</fullName>
    </submittedName>
</protein>
<dbReference type="Pfam" id="PF00158">
    <property type="entry name" value="Sigma54_activat"/>
    <property type="match status" value="1"/>
</dbReference>
<feature type="domain" description="Sigma-54 factor interaction" evidence="8">
    <location>
        <begin position="1373"/>
        <end position="1602"/>
    </location>
</feature>
<dbReference type="Pfam" id="PF25601">
    <property type="entry name" value="AAA_lid_14"/>
    <property type="match status" value="1"/>
</dbReference>
<dbReference type="GO" id="GO:0003677">
    <property type="term" value="F:DNA binding"/>
    <property type="evidence" value="ECO:0007669"/>
    <property type="project" value="UniProtKB-KW"/>
</dbReference>
<organism evidence="9 10">
    <name type="scientific">Uabimicrobium amorphum</name>
    <dbReference type="NCBI Taxonomy" id="2596890"/>
    <lineage>
        <taxon>Bacteria</taxon>
        <taxon>Pseudomonadati</taxon>
        <taxon>Planctomycetota</taxon>
        <taxon>Candidatus Uabimicrobiia</taxon>
        <taxon>Candidatus Uabimicrobiales</taxon>
        <taxon>Candidatus Uabimicrobiaceae</taxon>
        <taxon>Candidatus Uabimicrobium</taxon>
    </lineage>
</organism>
<dbReference type="Gene3D" id="1.10.8.60">
    <property type="match status" value="1"/>
</dbReference>
<dbReference type="InterPro" id="IPR029016">
    <property type="entry name" value="GAF-like_dom_sf"/>
</dbReference>
<keyword evidence="6" id="KW-0175">Coiled coil</keyword>
<keyword evidence="2" id="KW-0067">ATP-binding</keyword>
<dbReference type="PROSITE" id="PS50011">
    <property type="entry name" value="PROTEIN_KINASE_DOM"/>
    <property type="match status" value="1"/>
</dbReference>
<dbReference type="KEGG" id="uam:UABAM_02565"/>
<feature type="domain" description="Protein kinase" evidence="7">
    <location>
        <begin position="1"/>
        <end position="261"/>
    </location>
</feature>
<dbReference type="SUPFAM" id="SSF56112">
    <property type="entry name" value="Protein kinase-like (PK-like)"/>
    <property type="match status" value="1"/>
</dbReference>
<sequence length="1678" mass="194114">MQPLIINNRYEVKETLYKSENSLLYLTYDNLKSANMYLRLLLFPNIPANLWKQILVFYRNYYAWLQKLTCPGVEIASDFGHTLMKNSSSSYEDTHCCYFATPIRGNQRLLANDNSEMEKLVVYIGKVLAILPVLHGKRVFHYNISPYNILIDENDDVSLLDVGLIPFGHSFLNDSCYVAPELKYGFEHDSSCDVYSVGMTLYKIMSSTLRNQNLPQEKFLAEMDNFLAKIIRESTEILPQNRITLGELINYIEEFSGHPLPTSQNLSYLKTCFIGEQAIYENINSILSRVCKQSKKPHQTLAFLVEGEHGQGKSQFLSQVASLAASFRIQCNYVPLKRERANNAITIFNHILRPIAKDNFLFPEFDKQNIPLHVNTTQQELNLQTKERIAQTIIDYSRKTPLVLLIDDFHLADSATVDIIKYLWNKTKNELENRQNFPRLFMVITYQQPQKNHPLQNFFEEQIYDDDLKQYLVHLGLSPFSLEETGQCISAILRMDYIPQQFAARLYKVCQGNKLYIYETFRSMLKKGTLYMEEGEWCIDIENIHLPQTLENAILQHTETLPPLCEKILNIISVAKHPIPLETLFQVSEASGEEVISALYYLSFYSIIRVSANFSIDLYSTSTAQYLQNHVQEKNDIELKLAKSIETMQDPEFYFLLANLPRENFSENKWIEYIQQCCYYVVSLGLTKYHQQKLNEYVTILRHFETERVWVAEVLYHLRNIKDARQIYYEIADDTPSAFVFLRLAELLCEENELESAQEFHQKSKKYLMEKSLDEPLYHFVQARIFLAKKDAKRAIDNIQKSLYAIVDNFAHMANKQVIVEFYGKILGFRELWEQTPYIDNFISRGKEISQNLNHTSSLAFLSRLLGERKKIESKYAQALESYQHSLGLWEQVKNPYQEAQCLLGLSELNVAIGDYDKADFLLDRAFSIATDNHLDILIAKYYAIKSSILFAAKHHEEAEIYIDKAIKIFQEVNDEACVCFAKCQLIENLVEHNDIQEAEGYLPEAEKIAEKLKWPRLQVSVDLAKIKVYREQNPETVILLLDRTLKTCESLKFNEYQWKTFYEYGNTLRAQGDIQGAVQKYQAAKKTVDFCLSGLPQEKIESFYSTSTAKSLEKMLSILTTELPIEVDELQYSDVISSYEESMGNDHLNALRVENSNLKKLLDINKKLLRERDLKQLLDFIMDTAIELTKAERGFIILCDTEKAFEVARNFEKEYIKNPQFEVSHSITEQVIKTGLPILSENAMEDERFNGYRSVAELNLYSILAVPLASHEKILGAVYIDNRFETSVFSEKEKNLLSAFAIQAALAIENARLIQENVEKQKKIEAFNKQLGKANTNLSKKVRRQEEELSDVKLILHRNKQELASRYSYRNIIGKSQKIQDLFNIIDKVSSKNIPVLIQGESGTGKELVARAIHYNSPRNKENFMSENCAAISDSLLENELFGHEKGAYTNAYSDKKGLFELADKGSLFLDEVGDMSANMQVKLLRVLENNRVRRIGGKDEIQVDVRIISASNKILQELVDKQEFRGDLFFRLKVVQIDLPPLRDRKEDIPLLAEHFLKMFAEENQSAVRSVNNSGMDVLLDYHWPGNIRELKNVLYNALSIHDDKKLAAQHFESLTENRSQKLEGLFSQELSIDEYAKQFVIKNQSKYNDSQLAKILGFSRKTLWEKRKKWGIVRG</sequence>
<dbReference type="SMART" id="SM00028">
    <property type="entry name" value="TPR"/>
    <property type="match status" value="5"/>
</dbReference>
<evidence type="ECO:0000256" key="6">
    <source>
        <dbReference type="SAM" id="Coils"/>
    </source>
</evidence>
<dbReference type="InterPro" id="IPR002078">
    <property type="entry name" value="Sigma_54_int"/>
</dbReference>
<dbReference type="InterPro" id="IPR011009">
    <property type="entry name" value="Kinase-like_dom_sf"/>
</dbReference>
<evidence type="ECO:0000259" key="8">
    <source>
        <dbReference type="PROSITE" id="PS50045"/>
    </source>
</evidence>
<dbReference type="PROSITE" id="PS00675">
    <property type="entry name" value="SIGMA54_INTERACT_1"/>
    <property type="match status" value="1"/>
</dbReference>
<dbReference type="Proteomes" id="UP000326354">
    <property type="component" value="Chromosome"/>
</dbReference>
<evidence type="ECO:0000256" key="4">
    <source>
        <dbReference type="ARBA" id="ARBA00023125"/>
    </source>
</evidence>
<dbReference type="Pfam" id="PF13185">
    <property type="entry name" value="GAF_2"/>
    <property type="match status" value="1"/>
</dbReference>
<dbReference type="GO" id="GO:0004672">
    <property type="term" value="F:protein kinase activity"/>
    <property type="evidence" value="ECO:0007669"/>
    <property type="project" value="InterPro"/>
</dbReference>
<dbReference type="GO" id="GO:0006355">
    <property type="term" value="P:regulation of DNA-templated transcription"/>
    <property type="evidence" value="ECO:0007669"/>
    <property type="project" value="InterPro"/>
</dbReference>
<evidence type="ECO:0000313" key="9">
    <source>
        <dbReference type="EMBL" id="BBM84209.1"/>
    </source>
</evidence>
<dbReference type="InterPro" id="IPR003593">
    <property type="entry name" value="AAA+_ATPase"/>
</dbReference>
<dbReference type="InterPro" id="IPR025943">
    <property type="entry name" value="Sigma_54_int_dom_ATP-bd_2"/>
</dbReference>
<dbReference type="EMBL" id="AP019860">
    <property type="protein sequence ID" value="BBM84209.1"/>
    <property type="molecule type" value="Genomic_DNA"/>
</dbReference>
<keyword evidence="5" id="KW-0804">Transcription</keyword>
<evidence type="ECO:0000256" key="2">
    <source>
        <dbReference type="ARBA" id="ARBA00022840"/>
    </source>
</evidence>
<dbReference type="PANTHER" id="PTHR32071">
    <property type="entry name" value="TRANSCRIPTIONAL REGULATORY PROTEIN"/>
    <property type="match status" value="1"/>
</dbReference>
<dbReference type="InterPro" id="IPR019734">
    <property type="entry name" value="TPR_rpt"/>
</dbReference>
<evidence type="ECO:0000259" key="7">
    <source>
        <dbReference type="PROSITE" id="PS50011"/>
    </source>
</evidence>
<evidence type="ECO:0000256" key="5">
    <source>
        <dbReference type="ARBA" id="ARBA00023163"/>
    </source>
</evidence>
<dbReference type="PROSITE" id="PS50045">
    <property type="entry name" value="SIGMA54_INTERACT_4"/>
    <property type="match status" value="1"/>
</dbReference>
<dbReference type="InterPro" id="IPR027417">
    <property type="entry name" value="P-loop_NTPase"/>
</dbReference>
<dbReference type="FunFam" id="3.40.50.300:FF:000006">
    <property type="entry name" value="DNA-binding transcriptional regulator NtrC"/>
    <property type="match status" value="1"/>
</dbReference>
<dbReference type="SMART" id="SM00382">
    <property type="entry name" value="AAA"/>
    <property type="match status" value="2"/>
</dbReference>
<accession>A0A5S9ILR8</accession>
<keyword evidence="1" id="KW-0547">Nucleotide-binding</keyword>
<dbReference type="Pfam" id="PF00069">
    <property type="entry name" value="Pkinase"/>
    <property type="match status" value="1"/>
</dbReference>
<dbReference type="InterPro" id="IPR000719">
    <property type="entry name" value="Prot_kinase_dom"/>
</dbReference>
<dbReference type="SUPFAM" id="SSF48452">
    <property type="entry name" value="TPR-like"/>
    <property type="match status" value="1"/>
</dbReference>
<dbReference type="InterPro" id="IPR041664">
    <property type="entry name" value="AAA_16"/>
</dbReference>
<dbReference type="Gene3D" id="1.10.10.60">
    <property type="entry name" value="Homeodomain-like"/>
    <property type="match status" value="1"/>
</dbReference>
<dbReference type="SMART" id="SM00065">
    <property type="entry name" value="GAF"/>
    <property type="match status" value="1"/>
</dbReference>
<gene>
    <name evidence="9" type="ORF">UABAM_02565</name>
</gene>
<keyword evidence="4" id="KW-0238">DNA-binding</keyword>
<evidence type="ECO:0000256" key="1">
    <source>
        <dbReference type="ARBA" id="ARBA00022741"/>
    </source>
</evidence>
<dbReference type="Gene3D" id="3.30.450.40">
    <property type="match status" value="1"/>
</dbReference>
<dbReference type="Gene3D" id="3.40.50.300">
    <property type="entry name" value="P-loop containing nucleotide triphosphate hydrolases"/>
    <property type="match status" value="1"/>
</dbReference>
<dbReference type="Gene3D" id="1.10.510.10">
    <property type="entry name" value="Transferase(Phosphotransferase) domain 1"/>
    <property type="match status" value="1"/>
</dbReference>
<dbReference type="CDD" id="cd00009">
    <property type="entry name" value="AAA"/>
    <property type="match status" value="1"/>
</dbReference>
<reference evidence="9 10" key="1">
    <citation type="submission" date="2019-08" db="EMBL/GenBank/DDBJ databases">
        <title>Complete genome sequence of Candidatus Uab amorphum.</title>
        <authorList>
            <person name="Shiratori T."/>
            <person name="Suzuki S."/>
            <person name="Kakizawa Y."/>
            <person name="Ishida K."/>
        </authorList>
    </citation>
    <scope>NUCLEOTIDE SEQUENCE [LARGE SCALE GENOMIC DNA]</scope>
    <source>
        <strain evidence="9 10">SRT547</strain>
    </source>
</reference>
<dbReference type="InterPro" id="IPR011990">
    <property type="entry name" value="TPR-like_helical_dom_sf"/>
</dbReference>
<dbReference type="InterPro" id="IPR025662">
    <property type="entry name" value="Sigma_54_int_dom_ATP-bd_1"/>
</dbReference>
<dbReference type="Gene3D" id="1.25.40.10">
    <property type="entry name" value="Tetratricopeptide repeat domain"/>
    <property type="match status" value="2"/>
</dbReference>
<dbReference type="InterPro" id="IPR058031">
    <property type="entry name" value="AAA_lid_NorR"/>
</dbReference>
<dbReference type="OrthoDB" id="9771372at2"/>
<name>A0A5S9ILR8_UABAM</name>
<dbReference type="SMART" id="SM00220">
    <property type="entry name" value="S_TKc"/>
    <property type="match status" value="1"/>
</dbReference>
<dbReference type="InterPro" id="IPR025944">
    <property type="entry name" value="Sigma_54_int_dom_CS"/>
</dbReference>
<evidence type="ECO:0000256" key="3">
    <source>
        <dbReference type="ARBA" id="ARBA00023015"/>
    </source>
</evidence>
<keyword evidence="3" id="KW-0805">Transcription regulation</keyword>
<dbReference type="InterPro" id="IPR003018">
    <property type="entry name" value="GAF"/>
</dbReference>
<evidence type="ECO:0000313" key="10">
    <source>
        <dbReference type="Proteomes" id="UP000326354"/>
    </source>
</evidence>
<dbReference type="Pfam" id="PF13191">
    <property type="entry name" value="AAA_16"/>
    <property type="match status" value="1"/>
</dbReference>
<dbReference type="PROSITE" id="PS00676">
    <property type="entry name" value="SIGMA54_INTERACT_2"/>
    <property type="match status" value="1"/>
</dbReference>
<proteinExistence type="predicted"/>
<dbReference type="PROSITE" id="PS00688">
    <property type="entry name" value="SIGMA54_INTERACT_3"/>
    <property type="match status" value="1"/>
</dbReference>
<dbReference type="SUPFAM" id="SSF52540">
    <property type="entry name" value="P-loop containing nucleoside triphosphate hydrolases"/>
    <property type="match status" value="2"/>
</dbReference>
<dbReference type="SUPFAM" id="SSF55781">
    <property type="entry name" value="GAF domain-like"/>
    <property type="match status" value="1"/>
</dbReference>
<feature type="coiled-coil region" evidence="6">
    <location>
        <begin position="1311"/>
        <end position="1349"/>
    </location>
</feature>